<dbReference type="Proteomes" id="UP000242444">
    <property type="component" value="Unassembled WGS sequence"/>
</dbReference>
<sequence length="149" mass="15836">MGVLRGREPRAEVQDLLYAAGIDTTRDAITSTVRSLLDTGSWRAAAADLSIVPNAVEETLRRDAPHRGLLRTATTDVELDGVALPTGSRLSLLYARPTGTSGTSRTRTRSTSTVPACAAPTGISASVTACTPAWARTSRAPRRGWPSRY</sequence>
<accession>A0A263CYR9</accession>
<dbReference type="GO" id="GO:0004497">
    <property type="term" value="F:monooxygenase activity"/>
    <property type="evidence" value="ECO:0007669"/>
    <property type="project" value="InterPro"/>
</dbReference>
<dbReference type="PANTHER" id="PTHR46696:SF1">
    <property type="entry name" value="CYTOCHROME P450 YJIB-RELATED"/>
    <property type="match status" value="1"/>
</dbReference>
<dbReference type="EMBL" id="NKYE01000014">
    <property type="protein sequence ID" value="OZM71303.1"/>
    <property type="molecule type" value="Genomic_DNA"/>
</dbReference>
<feature type="compositionally biased region" description="Low complexity" evidence="2">
    <location>
        <begin position="98"/>
        <end position="113"/>
    </location>
</feature>
<protein>
    <submittedName>
        <fullName evidence="3">Uncharacterized protein</fullName>
    </submittedName>
</protein>
<dbReference type="AlphaFoldDB" id="A0A263CYR9"/>
<evidence type="ECO:0000313" key="3">
    <source>
        <dbReference type="EMBL" id="OZM71303.1"/>
    </source>
</evidence>
<dbReference type="PANTHER" id="PTHR46696">
    <property type="entry name" value="P450, PUTATIVE (EUROFUNG)-RELATED"/>
    <property type="match status" value="1"/>
</dbReference>
<evidence type="ECO:0000256" key="1">
    <source>
        <dbReference type="ARBA" id="ARBA00010617"/>
    </source>
</evidence>
<proteinExistence type="inferred from homology"/>
<evidence type="ECO:0000313" key="4">
    <source>
        <dbReference type="Proteomes" id="UP000242444"/>
    </source>
</evidence>
<gene>
    <name evidence="3" type="ORF">CFN78_21170</name>
</gene>
<dbReference type="PRINTS" id="PR00359">
    <property type="entry name" value="BP450"/>
</dbReference>
<dbReference type="Gene3D" id="1.10.630.10">
    <property type="entry name" value="Cytochrome P450"/>
    <property type="match status" value="1"/>
</dbReference>
<reference evidence="3 4" key="1">
    <citation type="submission" date="2017-07" db="EMBL/GenBank/DDBJ databases">
        <title>Amycolatopsis antarcticus sp. nov., isolated from the surface of an Antarcticus brown macroalga.</title>
        <authorList>
            <person name="Wang J."/>
            <person name="Leiva S."/>
            <person name="Huang J."/>
            <person name="Huang Y."/>
        </authorList>
    </citation>
    <scope>NUCLEOTIDE SEQUENCE [LARGE SCALE GENOMIC DNA]</scope>
    <source>
        <strain evidence="3 4">AU-G6</strain>
    </source>
</reference>
<name>A0A263CYR9_9PSEU</name>
<dbReference type="SUPFAM" id="SSF48264">
    <property type="entry name" value="Cytochrome P450"/>
    <property type="match status" value="1"/>
</dbReference>
<dbReference type="GO" id="GO:0005506">
    <property type="term" value="F:iron ion binding"/>
    <property type="evidence" value="ECO:0007669"/>
    <property type="project" value="InterPro"/>
</dbReference>
<dbReference type="GO" id="GO:0016705">
    <property type="term" value="F:oxidoreductase activity, acting on paired donors, with incorporation or reduction of molecular oxygen"/>
    <property type="evidence" value="ECO:0007669"/>
    <property type="project" value="InterPro"/>
</dbReference>
<organism evidence="3 4">
    <name type="scientific">Amycolatopsis antarctica</name>
    <dbReference type="NCBI Taxonomy" id="1854586"/>
    <lineage>
        <taxon>Bacteria</taxon>
        <taxon>Bacillati</taxon>
        <taxon>Actinomycetota</taxon>
        <taxon>Actinomycetes</taxon>
        <taxon>Pseudonocardiales</taxon>
        <taxon>Pseudonocardiaceae</taxon>
        <taxon>Amycolatopsis</taxon>
    </lineage>
</organism>
<keyword evidence="4" id="KW-1185">Reference proteome</keyword>
<dbReference type="InParanoid" id="A0A263CYR9"/>
<dbReference type="InterPro" id="IPR002397">
    <property type="entry name" value="Cyt_P450_B"/>
</dbReference>
<comment type="similarity">
    <text evidence="1">Belongs to the cytochrome P450 family.</text>
</comment>
<comment type="caution">
    <text evidence="3">The sequence shown here is derived from an EMBL/GenBank/DDBJ whole genome shotgun (WGS) entry which is preliminary data.</text>
</comment>
<feature type="region of interest" description="Disordered" evidence="2">
    <location>
        <begin position="96"/>
        <end position="116"/>
    </location>
</feature>
<dbReference type="InterPro" id="IPR036396">
    <property type="entry name" value="Cyt_P450_sf"/>
</dbReference>
<dbReference type="GO" id="GO:0020037">
    <property type="term" value="F:heme binding"/>
    <property type="evidence" value="ECO:0007669"/>
    <property type="project" value="InterPro"/>
</dbReference>
<evidence type="ECO:0000256" key="2">
    <source>
        <dbReference type="SAM" id="MobiDB-lite"/>
    </source>
</evidence>